<comment type="similarity">
    <text evidence="1 2">Belongs to the serpin family.</text>
</comment>
<dbReference type="SUPFAM" id="SSF56574">
    <property type="entry name" value="Serpins"/>
    <property type="match status" value="1"/>
</dbReference>
<evidence type="ECO:0000313" key="4">
    <source>
        <dbReference type="EMBL" id="KAL3310280.1"/>
    </source>
</evidence>
<dbReference type="InterPro" id="IPR023796">
    <property type="entry name" value="Serpin_dom"/>
</dbReference>
<dbReference type="CDD" id="cd00172">
    <property type="entry name" value="serpin"/>
    <property type="match status" value="1"/>
</dbReference>
<dbReference type="Gene3D" id="3.30.497.10">
    <property type="entry name" value="Antithrombin, subunit I, domain 2"/>
    <property type="match status" value="1"/>
</dbReference>
<dbReference type="SMART" id="SM00093">
    <property type="entry name" value="SERPIN"/>
    <property type="match status" value="1"/>
</dbReference>
<sequence length="378" mass="42773">MSSEIFEYMASLYREASKEEDWLLSPMSIFMAMLMVMDGAREETRTEIMKTLGFESNAHVYDEIKQEFSEACKKGTLVSANLICMNDKFKIKEEYLNKEKEHHDTTVKSMDFSKPQDVAAEINQFVTHQTRQLIRDIIKVNDITGTEALFLLNAIYFKANWSTPFNKDLTFTNTFYPVKGDTSFQTIYMTTVDTHLYSSYNRQSELNKCAEGVSLEFENGMRMVVVVPREDKSLGALNALLRGAKGVEYLRYLCSNSTYSKTEVSITIPKFELEHSSDLKEILHKMGIKLAFTQMANLTGMCDSALHVSKVAHKAIMKVDEEGVEAAAVTQCHIAPACCGAPPKRLYIDRPFLVMIVTKQDNIPVFMGNVVRPKNASA</sequence>
<dbReference type="AlphaFoldDB" id="A0ABD2PS39"/>
<accession>A0ABD2PS39</accession>
<keyword evidence="5" id="KW-1185">Reference proteome</keyword>
<dbReference type="InterPro" id="IPR042178">
    <property type="entry name" value="Serpin_sf_1"/>
</dbReference>
<name>A0ABD2PS39_9PLAT</name>
<dbReference type="Proteomes" id="UP001626550">
    <property type="component" value="Unassembled WGS sequence"/>
</dbReference>
<evidence type="ECO:0000259" key="3">
    <source>
        <dbReference type="SMART" id="SM00093"/>
    </source>
</evidence>
<feature type="domain" description="Serpin" evidence="3">
    <location>
        <begin position="10"/>
        <end position="373"/>
    </location>
</feature>
<proteinExistence type="inferred from homology"/>
<dbReference type="Gene3D" id="2.30.39.10">
    <property type="entry name" value="Alpha-1-antitrypsin, domain 1"/>
    <property type="match status" value="1"/>
</dbReference>
<organism evidence="4 5">
    <name type="scientific">Cichlidogyrus casuarinus</name>
    <dbReference type="NCBI Taxonomy" id="1844966"/>
    <lineage>
        <taxon>Eukaryota</taxon>
        <taxon>Metazoa</taxon>
        <taxon>Spiralia</taxon>
        <taxon>Lophotrochozoa</taxon>
        <taxon>Platyhelminthes</taxon>
        <taxon>Monogenea</taxon>
        <taxon>Monopisthocotylea</taxon>
        <taxon>Dactylogyridea</taxon>
        <taxon>Ancyrocephalidae</taxon>
        <taxon>Cichlidogyrus</taxon>
    </lineage>
</organism>
<dbReference type="PROSITE" id="PS00284">
    <property type="entry name" value="SERPIN"/>
    <property type="match status" value="1"/>
</dbReference>
<evidence type="ECO:0000256" key="2">
    <source>
        <dbReference type="RuleBase" id="RU000411"/>
    </source>
</evidence>
<reference evidence="4 5" key="1">
    <citation type="submission" date="2024-11" db="EMBL/GenBank/DDBJ databases">
        <title>Adaptive evolution of stress response genes in parasites aligns with host niche diversity.</title>
        <authorList>
            <person name="Hahn C."/>
            <person name="Resl P."/>
        </authorList>
    </citation>
    <scope>NUCLEOTIDE SEQUENCE [LARGE SCALE GENOMIC DNA]</scope>
    <source>
        <strain evidence="4">EGGRZ-B1_66</strain>
        <tissue evidence="4">Body</tissue>
    </source>
</reference>
<dbReference type="PANTHER" id="PTHR11461:SF211">
    <property type="entry name" value="GH10112P-RELATED"/>
    <property type="match status" value="1"/>
</dbReference>
<dbReference type="InterPro" id="IPR023795">
    <property type="entry name" value="Serpin_CS"/>
</dbReference>
<dbReference type="InterPro" id="IPR000215">
    <property type="entry name" value="Serpin_fam"/>
</dbReference>
<comment type="caution">
    <text evidence="4">The sequence shown here is derived from an EMBL/GenBank/DDBJ whole genome shotgun (WGS) entry which is preliminary data.</text>
</comment>
<evidence type="ECO:0000313" key="5">
    <source>
        <dbReference type="Proteomes" id="UP001626550"/>
    </source>
</evidence>
<dbReference type="EMBL" id="JBJKFK010003088">
    <property type="protein sequence ID" value="KAL3310280.1"/>
    <property type="molecule type" value="Genomic_DNA"/>
</dbReference>
<evidence type="ECO:0000256" key="1">
    <source>
        <dbReference type="ARBA" id="ARBA00009500"/>
    </source>
</evidence>
<dbReference type="InterPro" id="IPR042185">
    <property type="entry name" value="Serpin_sf_2"/>
</dbReference>
<dbReference type="PANTHER" id="PTHR11461">
    <property type="entry name" value="SERINE PROTEASE INHIBITOR, SERPIN"/>
    <property type="match status" value="1"/>
</dbReference>
<protein>
    <recommendedName>
        <fullName evidence="3">Serpin domain-containing protein</fullName>
    </recommendedName>
</protein>
<dbReference type="InterPro" id="IPR036186">
    <property type="entry name" value="Serpin_sf"/>
</dbReference>
<gene>
    <name evidence="4" type="ORF">Ciccas_011156</name>
</gene>
<dbReference type="Pfam" id="PF00079">
    <property type="entry name" value="Serpin"/>
    <property type="match status" value="1"/>
</dbReference>